<dbReference type="AlphaFoldDB" id="A0A099P959"/>
<dbReference type="PANTHER" id="PTHR28180:SF2">
    <property type="entry name" value="PEROXISOMAL PROTEIN 2"/>
    <property type="match status" value="1"/>
</dbReference>
<proteinExistence type="predicted"/>
<dbReference type="PANTHER" id="PTHR28180">
    <property type="entry name" value="CONSERVED MITOCHONDRIAL PROTEIN-RELATED"/>
    <property type="match status" value="1"/>
</dbReference>
<dbReference type="Proteomes" id="UP000029867">
    <property type="component" value="Unassembled WGS sequence"/>
</dbReference>
<comment type="caution">
    <text evidence="1">The sequence shown here is derived from an EMBL/GenBank/DDBJ whole genome shotgun (WGS) entry which is preliminary data.</text>
</comment>
<organism evidence="1 2">
    <name type="scientific">Pichia kudriavzevii</name>
    <name type="common">Yeast</name>
    <name type="synonym">Issatchenkia orientalis</name>
    <dbReference type="NCBI Taxonomy" id="4909"/>
    <lineage>
        <taxon>Eukaryota</taxon>
        <taxon>Fungi</taxon>
        <taxon>Dikarya</taxon>
        <taxon>Ascomycota</taxon>
        <taxon>Saccharomycotina</taxon>
        <taxon>Pichiomycetes</taxon>
        <taxon>Pichiales</taxon>
        <taxon>Pichiaceae</taxon>
        <taxon>Pichia</taxon>
    </lineage>
</organism>
<dbReference type="GO" id="GO:0005777">
    <property type="term" value="C:peroxisome"/>
    <property type="evidence" value="ECO:0007669"/>
    <property type="project" value="EnsemblFungi"/>
</dbReference>
<dbReference type="InterPro" id="IPR029032">
    <property type="entry name" value="AhpD-like"/>
</dbReference>
<dbReference type="Gene3D" id="1.20.1290.10">
    <property type="entry name" value="AhpD-like"/>
    <property type="match status" value="1"/>
</dbReference>
<reference evidence="2" key="1">
    <citation type="journal article" date="2014" name="Microb. Cell Fact.">
        <title>Exploiting Issatchenkia orientalis SD108 for succinic acid production.</title>
        <authorList>
            <person name="Xiao H."/>
            <person name="Shao Z."/>
            <person name="Jiang Y."/>
            <person name="Dole S."/>
            <person name="Zhao H."/>
        </authorList>
    </citation>
    <scope>NUCLEOTIDE SEQUENCE [LARGE SCALE GENOMIC DNA]</scope>
    <source>
        <strain evidence="2">SD108</strain>
    </source>
</reference>
<dbReference type="VEuPathDB" id="FungiDB:C5L36_0A11510"/>
<accession>A0A099P959</accession>
<sequence length="261" mass="29847">MCILTAANLQKLATWNHLSESWYLVASVALTVCNQPQEIPKLYHYAMHTKYMNELPDPVLYNKVLTIVNKFETIKVTGDDKNFNPYATENTAEHSQMYRTTDKMRESILKTAALSGLPRCINSMMILKETTPLPLRSNVDRINRARIKNWDDHVKVQQRGREYWENVYTKISTRVQGQMRTSYPDLWEYTIENVYSPLLSFNEVLTSEETSLAVVASLVPQNVEPQLKGHVKGALNAGIAAEKVDAAQKMAAQIKEWCHVQ</sequence>
<protein>
    <recommendedName>
        <fullName evidence="3">Carboxymuconolactone decarboxylase-like domain-containing protein</fullName>
    </recommendedName>
</protein>
<evidence type="ECO:0000313" key="1">
    <source>
        <dbReference type="EMBL" id="KGK40764.1"/>
    </source>
</evidence>
<dbReference type="eggNOG" id="ENOG502RCP9">
    <property type="taxonomic scope" value="Eukaryota"/>
</dbReference>
<dbReference type="SUPFAM" id="SSF69118">
    <property type="entry name" value="AhpD-like"/>
    <property type="match status" value="1"/>
</dbReference>
<dbReference type="EMBL" id="JQFK01000001">
    <property type="protein sequence ID" value="KGK40764.1"/>
    <property type="molecule type" value="Genomic_DNA"/>
</dbReference>
<dbReference type="InterPro" id="IPR052999">
    <property type="entry name" value="PTS1_Protein"/>
</dbReference>
<evidence type="ECO:0000313" key="2">
    <source>
        <dbReference type="Proteomes" id="UP000029867"/>
    </source>
</evidence>
<name>A0A099P959_PICKU</name>
<evidence type="ECO:0008006" key="3">
    <source>
        <dbReference type="Google" id="ProtNLM"/>
    </source>
</evidence>
<gene>
    <name evidence="1" type="ORF">JL09_g130</name>
</gene>
<dbReference type="HOGENOM" id="CLU_065389_3_0_1"/>